<accession>A0A0A0NG00</accession>
<dbReference type="Proteomes" id="UP000281594">
    <property type="component" value="Unassembled WGS sequence"/>
</dbReference>
<sequence>MSAPRTVTVHTRDHGPVTLTCPTWCTTAHPDGGYRVDISHTGDETGLTLDTTRGTAYLMPTFLEQRPYTEQRPPGRGLFINIGLDGDFYPSDPAQLHGIAEALIRHGAQLHALAGHLAALLREEGSR</sequence>
<dbReference type="STRING" id="1343740.M271_23285"/>
<dbReference type="AlphaFoldDB" id="A0A0A0NG00"/>
<comment type="caution">
    <text evidence="1">The sequence shown here is derived from an EMBL/GenBank/DDBJ whole genome shotgun (WGS) entry which is preliminary data.</text>
</comment>
<dbReference type="Pfam" id="PF21848">
    <property type="entry name" value="DUF6907"/>
    <property type="match status" value="1"/>
</dbReference>
<dbReference type="KEGG" id="src:M271_23285"/>
<proteinExistence type="predicted"/>
<evidence type="ECO:0000313" key="1">
    <source>
        <dbReference type="EMBL" id="RLV80751.1"/>
    </source>
</evidence>
<protein>
    <submittedName>
        <fullName evidence="1">Uncharacterized protein</fullName>
    </submittedName>
</protein>
<organism evidence="1 2">
    <name type="scientific">Streptomyces rapamycinicus (strain ATCC 29253 / DSM 41530 / NRRL 5491 / AYB-994)</name>
    <name type="common">Streptomyces hygroscopicus (strain ATCC 29253)</name>
    <dbReference type="NCBI Taxonomy" id="1343740"/>
    <lineage>
        <taxon>Bacteria</taxon>
        <taxon>Bacillati</taxon>
        <taxon>Actinomycetota</taxon>
        <taxon>Actinomycetes</taxon>
        <taxon>Kitasatosporales</taxon>
        <taxon>Streptomycetaceae</taxon>
        <taxon>Streptomyces</taxon>
        <taxon>Streptomyces violaceusniger group</taxon>
    </lineage>
</organism>
<evidence type="ECO:0000313" key="2">
    <source>
        <dbReference type="Proteomes" id="UP000281594"/>
    </source>
</evidence>
<dbReference type="HOGENOM" id="CLU_1980417_0_0_11"/>
<reference evidence="1 2" key="1">
    <citation type="journal article" date="2018" name="J. Biol. Chem.">
        <title>Discovery of the actinoplanic acid pathway in Streptomyces rapamycinicus reveals a genetically conserved synergism with rapamycin.</title>
        <authorList>
            <person name="Mrak P."/>
            <person name="Krastel P."/>
            <person name="Pivk Lukancic P."/>
            <person name="Tao J."/>
            <person name="Pistorius D."/>
            <person name="Moore C.M."/>
        </authorList>
    </citation>
    <scope>NUCLEOTIDE SEQUENCE [LARGE SCALE GENOMIC DNA]</scope>
    <source>
        <strain evidence="1 2">NRRL 5491</strain>
    </source>
</reference>
<dbReference type="EMBL" id="QYCY01000001">
    <property type="protein sequence ID" value="RLV80751.1"/>
    <property type="molecule type" value="Genomic_DNA"/>
</dbReference>
<dbReference type="RefSeq" id="WP_020869609.1">
    <property type="nucleotide sequence ID" value="NC_022785.1"/>
</dbReference>
<gene>
    <name evidence="1" type="ORF">D3C57_120240</name>
</gene>
<name>A0A0A0NG00_STRRN</name>
<dbReference type="InterPro" id="IPR054202">
    <property type="entry name" value="DUF6907"/>
</dbReference>